<dbReference type="CDD" id="cd23701">
    <property type="entry name" value="At1g26750"/>
    <property type="match status" value="1"/>
</dbReference>
<sequence>MAGSRLEKIGTIFTRNSGLLQSTALKWEDRPLWYDVYATFPPLDIPKIKRPELNIKLRHIFYEEDKVRSTIRANKYSYNKTLLDNDGSYKSLIQKYIDGYKKLNDQRNGKN</sequence>
<keyword evidence="4" id="KW-0496">Mitochondrion</keyword>
<organism evidence="8">
    <name type="scientific">Anoplophora glabripennis</name>
    <name type="common">Asian longhorn beetle</name>
    <name type="synonym">Anoplophora nobilis</name>
    <dbReference type="NCBI Taxonomy" id="217634"/>
    <lineage>
        <taxon>Eukaryota</taxon>
        <taxon>Metazoa</taxon>
        <taxon>Ecdysozoa</taxon>
        <taxon>Arthropoda</taxon>
        <taxon>Hexapoda</taxon>
        <taxon>Insecta</taxon>
        <taxon>Pterygota</taxon>
        <taxon>Neoptera</taxon>
        <taxon>Endopterygota</taxon>
        <taxon>Coleoptera</taxon>
        <taxon>Polyphaga</taxon>
        <taxon>Cucujiformia</taxon>
        <taxon>Chrysomeloidea</taxon>
        <taxon>Cerambycidae</taxon>
        <taxon>Lamiinae</taxon>
        <taxon>Lamiini</taxon>
        <taxon>Anoplophora</taxon>
    </lineage>
</organism>
<dbReference type="GO" id="GO:0006412">
    <property type="term" value="P:translation"/>
    <property type="evidence" value="ECO:0007669"/>
    <property type="project" value="InterPro"/>
</dbReference>
<evidence type="ECO:0000256" key="4">
    <source>
        <dbReference type="ARBA" id="ARBA00023128"/>
    </source>
</evidence>
<proteinExistence type="inferred from homology"/>
<dbReference type="GO" id="GO:0003735">
    <property type="term" value="F:structural constituent of ribosome"/>
    <property type="evidence" value="ECO:0007669"/>
    <property type="project" value="InterPro"/>
</dbReference>
<gene>
    <name evidence="8" type="primary">RT23</name>
</gene>
<protein>
    <recommendedName>
        <fullName evidence="6">Small ribosomal subunit protein mS23</fullName>
    </recommendedName>
</protein>
<evidence type="ECO:0000313" key="8">
    <source>
        <dbReference type="EMBL" id="JAB62864.1"/>
    </source>
</evidence>
<dbReference type="InterPro" id="IPR059242">
    <property type="entry name" value="mS23_dom"/>
</dbReference>
<dbReference type="PANTHER" id="PTHR15925:SF2">
    <property type="entry name" value="SMALL RIBOSOMAL SUBUNIT PROTEIN MS23"/>
    <property type="match status" value="1"/>
</dbReference>
<dbReference type="PANTHER" id="PTHR15925">
    <property type="entry name" value="MITOCHONDRIAL RIBOSOMAL PROTEIN S23"/>
    <property type="match status" value="1"/>
</dbReference>
<feature type="domain" description="Small ribosomal subunit protein mS23 conserved" evidence="7">
    <location>
        <begin position="2"/>
        <end position="107"/>
    </location>
</feature>
<evidence type="ECO:0000256" key="3">
    <source>
        <dbReference type="ARBA" id="ARBA00022980"/>
    </source>
</evidence>
<dbReference type="EMBL" id="GALX01005602">
    <property type="protein sequence ID" value="JAB62864.1"/>
    <property type="molecule type" value="Transcribed_RNA"/>
</dbReference>
<comment type="similarity">
    <text evidence="2">Belongs to the mitochondrion-specific ribosomal protein mS23 family.</text>
</comment>
<evidence type="ECO:0000256" key="2">
    <source>
        <dbReference type="ARBA" id="ARBA00009864"/>
    </source>
</evidence>
<dbReference type="InterPro" id="IPR019520">
    <property type="entry name" value="Ribosomal_mS23_met"/>
</dbReference>
<evidence type="ECO:0000256" key="6">
    <source>
        <dbReference type="ARBA" id="ARBA00035137"/>
    </source>
</evidence>
<name>V5GFV9_ANOGL</name>
<dbReference type="Pfam" id="PF10484">
    <property type="entry name" value="MRP-S23"/>
    <property type="match status" value="1"/>
</dbReference>
<evidence type="ECO:0000256" key="5">
    <source>
        <dbReference type="ARBA" id="ARBA00023274"/>
    </source>
</evidence>
<reference evidence="8" key="1">
    <citation type="submission" date="2013-07" db="EMBL/GenBank/DDBJ databases">
        <title>Midgut Transcriptome Profiling of Anoplphora glabripennis, a Lignocellulose Degrading, Wood-Boring Cerambycid.</title>
        <authorList>
            <person name="Scully E.D."/>
            <person name="Hoover K."/>
            <person name="Carlson J.E."/>
            <person name="Tien M."/>
            <person name="Geib S.M."/>
        </authorList>
    </citation>
    <scope>NUCLEOTIDE SEQUENCE</scope>
</reference>
<dbReference type="AlphaFoldDB" id="V5GFV9"/>
<keyword evidence="5" id="KW-0687">Ribonucleoprotein</keyword>
<evidence type="ECO:0000256" key="1">
    <source>
        <dbReference type="ARBA" id="ARBA00004173"/>
    </source>
</evidence>
<evidence type="ECO:0000259" key="7">
    <source>
        <dbReference type="Pfam" id="PF10484"/>
    </source>
</evidence>
<dbReference type="InterPro" id="IPR023611">
    <property type="entry name" value="mS23_dom_met"/>
</dbReference>
<comment type="subcellular location">
    <subcellularLocation>
        <location evidence="1">Mitochondrion</location>
    </subcellularLocation>
</comment>
<dbReference type="OrthoDB" id="10012356at2759"/>
<keyword evidence="3 8" id="KW-0689">Ribosomal protein</keyword>
<accession>V5GFV9</accession>
<dbReference type="GO" id="GO:0005840">
    <property type="term" value="C:ribosome"/>
    <property type="evidence" value="ECO:0007669"/>
    <property type="project" value="UniProtKB-KW"/>
</dbReference>
<dbReference type="GO" id="GO:0005739">
    <property type="term" value="C:mitochondrion"/>
    <property type="evidence" value="ECO:0007669"/>
    <property type="project" value="InterPro"/>
</dbReference>